<evidence type="ECO:0000313" key="5">
    <source>
        <dbReference type="Proteomes" id="UP001301012"/>
    </source>
</evidence>
<dbReference type="InterPro" id="IPR004843">
    <property type="entry name" value="Calcineurin-like_PHP"/>
</dbReference>
<keyword evidence="2" id="KW-0378">Hydrolase</keyword>
<reference evidence="4 5" key="1">
    <citation type="submission" date="2023-05" db="EMBL/GenBank/DDBJ databases">
        <title>Rombocin, a short stable natural nisin variant, displays selective antimicrobial activity against Listeria monocytogenes and employs dual mode of action to kill target bacterial strains.</title>
        <authorList>
            <person name="Wambui J."/>
            <person name="Stephan R."/>
            <person name="Kuipers O.P."/>
        </authorList>
    </citation>
    <scope>NUCLEOTIDE SEQUENCE [LARGE SCALE GENOMIC DNA]</scope>
    <source>
        <strain evidence="4 5">RC002</strain>
    </source>
</reference>
<dbReference type="CDD" id="cd07385">
    <property type="entry name" value="MPP_YkuE_C"/>
    <property type="match status" value="1"/>
</dbReference>
<dbReference type="RefSeq" id="WP_284131343.1">
    <property type="nucleotide sequence ID" value="NZ_JASKYM010000001.1"/>
</dbReference>
<keyword evidence="5" id="KW-1185">Reference proteome</keyword>
<dbReference type="InterPro" id="IPR029052">
    <property type="entry name" value="Metallo-depent_PP-like"/>
</dbReference>
<proteinExistence type="predicted"/>
<name>A0ABT7E612_9FIRM</name>
<dbReference type="InterPro" id="IPR051158">
    <property type="entry name" value="Metallophosphoesterase_sf"/>
</dbReference>
<dbReference type="SUPFAM" id="SSF56300">
    <property type="entry name" value="Metallo-dependent phosphatases"/>
    <property type="match status" value="1"/>
</dbReference>
<sequence>MKKKIAIGIGVLIILGLFCYYQNNDIQITNIDFKNDKISKEIDGYKILQISDLHNKEFGDDNKKLVELTKEVKPDIIVITGDIIDSRRTNTDVAIRYINQIKKVAPIYYSPGNHESRISEYQDFENRLAKQGVNILNDKSKSIKINNDSIDLIGVRDISFIQKENRKEELSNIINNLKNKDDSKLSILLSHRPDLIDLYAKESIDLVFSGHAHGGQVRLPFIGGILAPDQGLFPKYTSGIYNKDNTHMIVSRGLGNSLFPLRVFNKPELVVTTLKSK</sequence>
<evidence type="ECO:0000313" key="4">
    <source>
        <dbReference type="EMBL" id="MDK2562363.1"/>
    </source>
</evidence>
<accession>A0ABT7E612</accession>
<dbReference type="PANTHER" id="PTHR31302">
    <property type="entry name" value="TRANSMEMBRANE PROTEIN WITH METALLOPHOSPHOESTERASE DOMAIN-RELATED"/>
    <property type="match status" value="1"/>
</dbReference>
<organism evidence="4 5">
    <name type="scientific">Romboutsia sedimentorum</name>
    <dbReference type="NCBI Taxonomy" id="1368474"/>
    <lineage>
        <taxon>Bacteria</taxon>
        <taxon>Bacillati</taxon>
        <taxon>Bacillota</taxon>
        <taxon>Clostridia</taxon>
        <taxon>Peptostreptococcales</taxon>
        <taxon>Peptostreptococcaceae</taxon>
        <taxon>Romboutsia</taxon>
    </lineage>
</organism>
<dbReference type="Pfam" id="PF00149">
    <property type="entry name" value="Metallophos"/>
    <property type="match status" value="1"/>
</dbReference>
<dbReference type="PANTHER" id="PTHR31302:SF31">
    <property type="entry name" value="PHOSPHODIESTERASE YAEI"/>
    <property type="match status" value="1"/>
</dbReference>
<dbReference type="Gene3D" id="3.60.21.10">
    <property type="match status" value="1"/>
</dbReference>
<dbReference type="EMBL" id="JASKYM010000001">
    <property type="protein sequence ID" value="MDK2562363.1"/>
    <property type="molecule type" value="Genomic_DNA"/>
</dbReference>
<keyword evidence="1" id="KW-0479">Metal-binding</keyword>
<comment type="caution">
    <text evidence="4">The sequence shown here is derived from an EMBL/GenBank/DDBJ whole genome shotgun (WGS) entry which is preliminary data.</text>
</comment>
<gene>
    <name evidence="4" type="ORF">QOZ84_02290</name>
</gene>
<evidence type="ECO:0000259" key="3">
    <source>
        <dbReference type="Pfam" id="PF00149"/>
    </source>
</evidence>
<protein>
    <submittedName>
        <fullName evidence="4">Metallophosphoesterase</fullName>
    </submittedName>
</protein>
<evidence type="ECO:0000256" key="1">
    <source>
        <dbReference type="ARBA" id="ARBA00022723"/>
    </source>
</evidence>
<evidence type="ECO:0000256" key="2">
    <source>
        <dbReference type="ARBA" id="ARBA00022801"/>
    </source>
</evidence>
<dbReference type="Proteomes" id="UP001301012">
    <property type="component" value="Unassembled WGS sequence"/>
</dbReference>
<feature type="domain" description="Calcineurin-like phosphoesterase" evidence="3">
    <location>
        <begin position="46"/>
        <end position="214"/>
    </location>
</feature>